<evidence type="ECO:0000313" key="6">
    <source>
        <dbReference type="Proteomes" id="UP000249890"/>
    </source>
</evidence>
<dbReference type="Gene3D" id="1.10.10.10">
    <property type="entry name" value="Winged helix-like DNA-binding domain superfamily/Winged helix DNA-binding domain"/>
    <property type="match status" value="1"/>
</dbReference>
<evidence type="ECO:0000256" key="2">
    <source>
        <dbReference type="ARBA" id="ARBA00023125"/>
    </source>
</evidence>
<accession>A0A2Z2KSZ6</accession>
<feature type="domain" description="HTH gntR-type" evidence="4">
    <location>
        <begin position="9"/>
        <end position="77"/>
    </location>
</feature>
<evidence type="ECO:0000259" key="4">
    <source>
        <dbReference type="PROSITE" id="PS50949"/>
    </source>
</evidence>
<evidence type="ECO:0000313" key="5">
    <source>
        <dbReference type="EMBL" id="ASA22398.1"/>
    </source>
</evidence>
<dbReference type="SMART" id="SM00345">
    <property type="entry name" value="HTH_GNTR"/>
    <property type="match status" value="1"/>
</dbReference>
<dbReference type="CDD" id="cd07377">
    <property type="entry name" value="WHTH_GntR"/>
    <property type="match status" value="1"/>
</dbReference>
<dbReference type="InterPro" id="IPR000524">
    <property type="entry name" value="Tscrpt_reg_HTH_GntR"/>
</dbReference>
<gene>
    <name evidence="5" type="ORF">B9T62_17350</name>
</gene>
<dbReference type="GO" id="GO:0003677">
    <property type="term" value="F:DNA binding"/>
    <property type="evidence" value="ECO:0007669"/>
    <property type="project" value="UniProtKB-KW"/>
</dbReference>
<dbReference type="EMBL" id="CP021780">
    <property type="protein sequence ID" value="ASA22398.1"/>
    <property type="molecule type" value="Genomic_DNA"/>
</dbReference>
<evidence type="ECO:0000256" key="1">
    <source>
        <dbReference type="ARBA" id="ARBA00023015"/>
    </source>
</evidence>
<dbReference type="PANTHER" id="PTHR38445:SF10">
    <property type="entry name" value="GNTR-FAMILY TRANSCRIPTIONAL REGULATOR"/>
    <property type="match status" value="1"/>
</dbReference>
<name>A0A2Z2KSZ6_9BACL</name>
<protein>
    <submittedName>
        <fullName evidence="5">GntR family transcriptional regulator</fullName>
    </submittedName>
</protein>
<dbReference type="SUPFAM" id="SSF46785">
    <property type="entry name" value="Winged helix' DNA-binding domain"/>
    <property type="match status" value="1"/>
</dbReference>
<dbReference type="InterPro" id="IPR036390">
    <property type="entry name" value="WH_DNA-bd_sf"/>
</dbReference>
<dbReference type="InterPro" id="IPR036388">
    <property type="entry name" value="WH-like_DNA-bd_sf"/>
</dbReference>
<dbReference type="Proteomes" id="UP000249890">
    <property type="component" value="Chromosome"/>
</dbReference>
<dbReference type="PROSITE" id="PS50949">
    <property type="entry name" value="HTH_GNTR"/>
    <property type="match status" value="1"/>
</dbReference>
<reference evidence="5 6" key="1">
    <citation type="submission" date="2017-06" db="EMBL/GenBank/DDBJ databases">
        <title>Complete genome sequence of Paenibacillus donghaensis KCTC 13049T isolated from East Sea sediment, South Korea.</title>
        <authorList>
            <person name="Jung B.K."/>
            <person name="Hong S.-J."/>
            <person name="Shin J.-H."/>
        </authorList>
    </citation>
    <scope>NUCLEOTIDE SEQUENCE [LARGE SCALE GENOMIC DNA]</scope>
    <source>
        <strain evidence="5 6">KCTC 13049</strain>
    </source>
</reference>
<keyword evidence="3" id="KW-0804">Transcription</keyword>
<dbReference type="RefSeq" id="WP_087916397.1">
    <property type="nucleotide sequence ID" value="NZ_CP021780.1"/>
</dbReference>
<keyword evidence="2" id="KW-0238">DNA-binding</keyword>
<dbReference type="GO" id="GO:0003700">
    <property type="term" value="F:DNA-binding transcription factor activity"/>
    <property type="evidence" value="ECO:0007669"/>
    <property type="project" value="InterPro"/>
</dbReference>
<sequence>MKTNFDSSQPIFQQIAEMIEDDILNGTYQEDDQIISMAQFASTFQINPATAVKGIGLLVSEGILYKKRGLGMYVAQGAKQTIMGKRRIRFYDEMVLKLLEEGEKLGMTNEDVIEMIKERKGADRK</sequence>
<organism evidence="5 6">
    <name type="scientific">Paenibacillus donghaensis</name>
    <dbReference type="NCBI Taxonomy" id="414771"/>
    <lineage>
        <taxon>Bacteria</taxon>
        <taxon>Bacillati</taxon>
        <taxon>Bacillota</taxon>
        <taxon>Bacilli</taxon>
        <taxon>Bacillales</taxon>
        <taxon>Paenibacillaceae</taxon>
        <taxon>Paenibacillus</taxon>
    </lineage>
</organism>
<dbReference type="OrthoDB" id="162505at2"/>
<proteinExistence type="predicted"/>
<evidence type="ECO:0000256" key="3">
    <source>
        <dbReference type="ARBA" id="ARBA00023163"/>
    </source>
</evidence>
<keyword evidence="6" id="KW-1185">Reference proteome</keyword>
<dbReference type="KEGG" id="pdh:B9T62_17350"/>
<dbReference type="AlphaFoldDB" id="A0A2Z2KSZ6"/>
<dbReference type="PANTHER" id="PTHR38445">
    <property type="entry name" value="HTH-TYPE TRANSCRIPTIONAL REPRESSOR YTRA"/>
    <property type="match status" value="1"/>
</dbReference>
<keyword evidence="1" id="KW-0805">Transcription regulation</keyword>